<keyword evidence="2" id="KW-0067">ATP-binding</keyword>
<dbReference type="Gene3D" id="1.10.3290.10">
    <property type="entry name" value="Fido-like domain"/>
    <property type="match status" value="1"/>
</dbReference>
<reference evidence="5 6" key="1">
    <citation type="submission" date="2017-11" db="EMBL/GenBank/DDBJ databases">
        <title>Genomic Encyclopedia of Archaeal and Bacterial Type Strains, Phase II (KMG-II): From Individual Species to Whole Genera.</title>
        <authorList>
            <person name="Goeker M."/>
        </authorList>
    </citation>
    <scope>NUCLEOTIDE SEQUENCE [LARGE SCALE GENOMIC DNA]</scope>
    <source>
        <strain evidence="5 6">DSM 25625</strain>
    </source>
</reference>
<keyword evidence="2" id="KW-0547">Nucleotide-binding</keyword>
<name>A0A2M9C0K7_9MICO</name>
<dbReference type="InterPro" id="IPR036597">
    <property type="entry name" value="Fido-like_dom_sf"/>
</dbReference>
<gene>
    <name evidence="5" type="ORF">CLV54_1555</name>
</gene>
<evidence type="ECO:0000256" key="2">
    <source>
        <dbReference type="PIRSR" id="PIRSR640198-2"/>
    </source>
</evidence>
<feature type="active site" evidence="1">
    <location>
        <position position="104"/>
    </location>
</feature>
<feature type="binding site" evidence="2">
    <location>
        <begin position="108"/>
        <end position="115"/>
    </location>
    <ligand>
        <name>ATP</name>
        <dbReference type="ChEBI" id="CHEBI:30616"/>
    </ligand>
</feature>
<protein>
    <submittedName>
        <fullName evidence="5">Fic/DOC family protein</fullName>
    </submittedName>
</protein>
<dbReference type="AlphaFoldDB" id="A0A2M9C0K7"/>
<evidence type="ECO:0000259" key="4">
    <source>
        <dbReference type="PROSITE" id="PS51459"/>
    </source>
</evidence>
<dbReference type="PROSITE" id="PS51459">
    <property type="entry name" value="FIDO"/>
    <property type="match status" value="1"/>
</dbReference>
<evidence type="ECO:0000313" key="5">
    <source>
        <dbReference type="EMBL" id="PJJ63876.1"/>
    </source>
</evidence>
<dbReference type="InterPro" id="IPR040198">
    <property type="entry name" value="Fido_containing"/>
</dbReference>
<dbReference type="Proteomes" id="UP000230161">
    <property type="component" value="Unassembled WGS sequence"/>
</dbReference>
<evidence type="ECO:0000256" key="3">
    <source>
        <dbReference type="SAM" id="MobiDB-lite"/>
    </source>
</evidence>
<evidence type="ECO:0000256" key="1">
    <source>
        <dbReference type="PIRSR" id="PIRSR640198-1"/>
    </source>
</evidence>
<dbReference type="SUPFAM" id="SSF140931">
    <property type="entry name" value="Fic-like"/>
    <property type="match status" value="1"/>
</dbReference>
<organism evidence="5 6">
    <name type="scientific">Compostimonas suwonensis</name>
    <dbReference type="NCBI Taxonomy" id="1048394"/>
    <lineage>
        <taxon>Bacteria</taxon>
        <taxon>Bacillati</taxon>
        <taxon>Actinomycetota</taxon>
        <taxon>Actinomycetes</taxon>
        <taxon>Micrococcales</taxon>
        <taxon>Microbacteriaceae</taxon>
        <taxon>Compostimonas</taxon>
    </lineage>
</organism>
<dbReference type="PANTHER" id="PTHR13504:SF38">
    <property type="entry name" value="FIDO DOMAIN-CONTAINING PROTEIN"/>
    <property type="match status" value="1"/>
</dbReference>
<accession>A0A2M9C0K7</accession>
<dbReference type="EMBL" id="PGFB01000002">
    <property type="protein sequence ID" value="PJJ63876.1"/>
    <property type="molecule type" value="Genomic_DNA"/>
</dbReference>
<feature type="domain" description="Fido" evidence="4">
    <location>
        <begin position="29"/>
        <end position="166"/>
    </location>
</feature>
<feature type="compositionally biased region" description="Low complexity" evidence="3">
    <location>
        <begin position="9"/>
        <end position="31"/>
    </location>
</feature>
<comment type="caution">
    <text evidence="5">The sequence shown here is derived from an EMBL/GenBank/DDBJ whole genome shotgun (WGS) entry which is preliminary data.</text>
</comment>
<proteinExistence type="predicted"/>
<keyword evidence="6" id="KW-1185">Reference proteome</keyword>
<sequence length="175" mass="19910">MRPSRRLTTRSASRFSTTSPRSGSCSPTSSRTRSSAICKKLYGDLWTWAGRYRTRDLNLGVDPARIAVELRGSLDNIRYRWEHTDDWTPRELGIAVHAETVRFHGFVDGNGRSTRLLADLVLLAAQDAEAIAETYDWRIDKKAYIALLREYDLTRDPKPLAAFVPVRRLDDVENG</sequence>
<dbReference type="PANTHER" id="PTHR13504">
    <property type="entry name" value="FIDO DOMAIN-CONTAINING PROTEIN DDB_G0283145"/>
    <property type="match status" value="1"/>
</dbReference>
<dbReference type="Pfam" id="PF02661">
    <property type="entry name" value="Fic"/>
    <property type="match status" value="1"/>
</dbReference>
<dbReference type="InterPro" id="IPR003812">
    <property type="entry name" value="Fido"/>
</dbReference>
<evidence type="ECO:0000313" key="6">
    <source>
        <dbReference type="Proteomes" id="UP000230161"/>
    </source>
</evidence>
<feature type="region of interest" description="Disordered" evidence="3">
    <location>
        <begin position="1"/>
        <end position="31"/>
    </location>
</feature>
<dbReference type="RefSeq" id="WP_211294475.1">
    <property type="nucleotide sequence ID" value="NZ_PGFB01000002.1"/>
</dbReference>